<dbReference type="InterPro" id="IPR045455">
    <property type="entry name" value="NrS-1_pol-like_helicase"/>
</dbReference>
<accession>A0A0F9TFF1</accession>
<reference evidence="2" key="1">
    <citation type="journal article" date="2015" name="Nature">
        <title>Complex archaea that bridge the gap between prokaryotes and eukaryotes.</title>
        <authorList>
            <person name="Spang A."/>
            <person name="Saw J.H."/>
            <person name="Jorgensen S.L."/>
            <person name="Zaremba-Niedzwiedzka K."/>
            <person name="Martijn J."/>
            <person name="Lind A.E."/>
            <person name="van Eijk R."/>
            <person name="Schleper C."/>
            <person name="Guy L."/>
            <person name="Ettema T.J."/>
        </authorList>
    </citation>
    <scope>NUCLEOTIDE SEQUENCE</scope>
</reference>
<dbReference type="Pfam" id="PF19263">
    <property type="entry name" value="DUF5906"/>
    <property type="match status" value="1"/>
</dbReference>
<protein>
    <recommendedName>
        <fullName evidence="1">NrS-1 polymerase-like helicase domain-containing protein</fullName>
    </recommendedName>
</protein>
<sequence>MGNDEFWSIDSKKKVSIQHLKLVQYIGQLGFANLDMGIGNLVLAKIQNNIVKETSTSEISKVILNKLQEGSHEEVMEAFTRGISGYIAPKKLELLPSIKPLKSADTAKVSWLYFKNCAVKITESNIKMVKYKNLPHKIWDKCVTPQNFMELSDVQSQFETFCFNISGKDSTRHEALMTQIGYLLSTYNDPGNPKAIIMIDQEMSEYGEANGGTGKSLLAKAVGILRNVVTIDGKHYNPTNPFGNQNIEYSTDILCFDDMGKNFNFETIFSMITSGITVNKKFKQAYYIDAKDAPKILINSNYIVRGPGGNADKRRRCEFEIAPHYDKINTPKTEFGNVFFEGWDPDEYNRFFSYMLKCAQSYLKKGLIISKPINLLKNRLVRLTSNEFVEFLDKNLKVDVKIDKRQFITDFHQEYPNSKETSSHAFTKMLKIYAEENGLKYDDQSSGGNYYFFMEDNNLDKEIGPDENECNNLQSPK</sequence>
<evidence type="ECO:0000313" key="2">
    <source>
        <dbReference type="EMBL" id="KKN77999.1"/>
    </source>
</evidence>
<name>A0A0F9TFF1_9ZZZZ</name>
<gene>
    <name evidence="2" type="ORF">LCGC14_0354290</name>
</gene>
<dbReference type="AlphaFoldDB" id="A0A0F9TFF1"/>
<organism evidence="2">
    <name type="scientific">marine sediment metagenome</name>
    <dbReference type="NCBI Taxonomy" id="412755"/>
    <lineage>
        <taxon>unclassified sequences</taxon>
        <taxon>metagenomes</taxon>
        <taxon>ecological metagenomes</taxon>
    </lineage>
</organism>
<proteinExistence type="predicted"/>
<dbReference type="EMBL" id="LAZR01000270">
    <property type="protein sequence ID" value="KKN77999.1"/>
    <property type="molecule type" value="Genomic_DNA"/>
</dbReference>
<comment type="caution">
    <text evidence="2">The sequence shown here is derived from an EMBL/GenBank/DDBJ whole genome shotgun (WGS) entry which is preliminary data.</text>
</comment>
<evidence type="ECO:0000259" key="1">
    <source>
        <dbReference type="Pfam" id="PF19263"/>
    </source>
</evidence>
<feature type="domain" description="NrS-1 polymerase-like helicase" evidence="1">
    <location>
        <begin position="210"/>
        <end position="315"/>
    </location>
</feature>